<gene>
    <name evidence="2" type="ORF">CK203_072391</name>
</gene>
<reference evidence="2 3" key="1">
    <citation type="journal article" date="2018" name="PLoS Genet.">
        <title>Population sequencing reveals clonal diversity and ancestral inbreeding in the grapevine cultivar Chardonnay.</title>
        <authorList>
            <person name="Roach M.J."/>
            <person name="Johnson D.L."/>
            <person name="Bohlmann J."/>
            <person name="van Vuuren H.J."/>
            <person name="Jones S.J."/>
            <person name="Pretorius I.S."/>
            <person name="Schmidt S.A."/>
            <person name="Borneman A.R."/>
        </authorList>
    </citation>
    <scope>NUCLEOTIDE SEQUENCE [LARGE SCALE GENOMIC DNA]</scope>
    <source>
        <strain evidence="3">cv. Chardonnay</strain>
        <tissue evidence="2">Leaf</tissue>
    </source>
</reference>
<evidence type="ECO:0000313" key="3">
    <source>
        <dbReference type="Proteomes" id="UP000288805"/>
    </source>
</evidence>
<sequence>MESPPSAPQPPKVSAVRRYKLVWRLLLAANLALGDSDRESPLQLAITLKANYRRCWNAKWGGGRSLNSIGNQIDGISSQVTLIEMGQLESLLDEVVAYMFVGATKKDADMDNGEATMESLKVREPIPADQQLELFKWILEEKRKVKPKDLEEKKRIDEEKAGQTAFFWCSNSTPLDGDSKLLSDINVAAFSPMVTQVNLPFTTGKKVHHGVSHLSEIVRAQTINPAISVLSSSPSANQDFAGYLSIPFHQSIEIQINITSFVTGSLSWINIYFKALSPMPGTIQVSVLDFTGLPSSSPSSISIKVQPLTTLRQNLTVTLQDAEGNEISHAEIDTMLVVQKGLLDDTFPLKGGGHVHMKLQFILSEEERNRIRIMRESALKKKHSGLSGTASLSSLSINKKVSGMISFTQLMKLFLDVLSPASSQDSQRGLLHTETESIREIASQAGLEQNPVNLNGEPQSGADKIEGTQLDDSSTILNDTDRSGESLLTAEVSQEAGAHHLTELKHTDLDEKFEAQSPFSDFPVKPIFSDGTSSMSGCLESVTTDSNSASPRLEENHADNTEKQSSLRKTPSNVRKMISAFENSLTQEMGHRVAPPVTKSQSTKSWREVLLRGPQKLKETETWNPKVTQSTSEEAKDFVLKGEFQQTAAYIRKRGEQIDSDRAMDKSKAPLYAGQSKELSAKHIQSKNETPSDKNRQVHKKEERKSFENLIKKFPIETATASGGIFNRQGRLQPSNLVTDERDSGGTSVIEKDGVGVQSRFSSEIISQGGTENTPKPVLYCKDENFSFESCGSCIFLDDTRRLCITTSDKQVMNVMGGSPTEVDIHQRKLKVHGSSDIEGKQAQKTSHRVKKRLESSADVEPSRGPVARAIKVAIMAGFGTFVFLTRQRSSRYVHH</sequence>
<dbReference type="Proteomes" id="UP000288805">
    <property type="component" value="Unassembled WGS sequence"/>
</dbReference>
<feature type="region of interest" description="Disordered" evidence="1">
    <location>
        <begin position="833"/>
        <end position="862"/>
    </location>
</feature>
<feature type="region of interest" description="Disordered" evidence="1">
    <location>
        <begin position="444"/>
        <end position="468"/>
    </location>
</feature>
<feature type="compositionally biased region" description="Polar residues" evidence="1">
    <location>
        <begin position="446"/>
        <end position="458"/>
    </location>
</feature>
<dbReference type="AlphaFoldDB" id="A0A438E802"/>
<feature type="compositionally biased region" description="Basic and acidic residues" evidence="1">
    <location>
        <begin position="552"/>
        <end position="562"/>
    </location>
</feature>
<organism evidence="2 3">
    <name type="scientific">Vitis vinifera</name>
    <name type="common">Grape</name>
    <dbReference type="NCBI Taxonomy" id="29760"/>
    <lineage>
        <taxon>Eukaryota</taxon>
        <taxon>Viridiplantae</taxon>
        <taxon>Streptophyta</taxon>
        <taxon>Embryophyta</taxon>
        <taxon>Tracheophyta</taxon>
        <taxon>Spermatophyta</taxon>
        <taxon>Magnoliopsida</taxon>
        <taxon>eudicotyledons</taxon>
        <taxon>Gunneridae</taxon>
        <taxon>Pentapetalae</taxon>
        <taxon>rosids</taxon>
        <taxon>Vitales</taxon>
        <taxon>Vitaceae</taxon>
        <taxon>Viteae</taxon>
        <taxon>Vitis</taxon>
    </lineage>
</organism>
<feature type="compositionally biased region" description="Basic and acidic residues" evidence="1">
    <location>
        <begin position="739"/>
        <end position="750"/>
    </location>
</feature>
<protein>
    <submittedName>
        <fullName evidence="2">Uncharacterized protein</fullName>
    </submittedName>
</protein>
<accession>A0A438E802</accession>
<feature type="compositionally biased region" description="Polar residues" evidence="1">
    <location>
        <begin position="563"/>
        <end position="573"/>
    </location>
</feature>
<dbReference type="EMBL" id="QGNW01001366">
    <property type="protein sequence ID" value="RVW43896.1"/>
    <property type="molecule type" value="Genomic_DNA"/>
</dbReference>
<feature type="compositionally biased region" description="Polar residues" evidence="1">
    <location>
        <begin position="533"/>
        <end position="550"/>
    </location>
</feature>
<feature type="region of interest" description="Disordered" evidence="1">
    <location>
        <begin position="725"/>
        <end position="750"/>
    </location>
</feature>
<dbReference type="PANTHER" id="PTHR36810:SF1">
    <property type="entry name" value="OS05G0232200 PROTEIN"/>
    <property type="match status" value="1"/>
</dbReference>
<evidence type="ECO:0000313" key="2">
    <source>
        <dbReference type="EMBL" id="RVW43896.1"/>
    </source>
</evidence>
<proteinExistence type="predicted"/>
<dbReference type="PANTHER" id="PTHR36810">
    <property type="entry name" value="BNACNNG47150D PROTEIN"/>
    <property type="match status" value="1"/>
</dbReference>
<comment type="caution">
    <text evidence="2">The sequence shown here is derived from an EMBL/GenBank/DDBJ whole genome shotgun (WGS) entry which is preliminary data.</text>
</comment>
<evidence type="ECO:0000256" key="1">
    <source>
        <dbReference type="SAM" id="MobiDB-lite"/>
    </source>
</evidence>
<feature type="compositionally biased region" description="Basic and acidic residues" evidence="1">
    <location>
        <begin position="690"/>
        <end position="704"/>
    </location>
</feature>
<dbReference type="OrthoDB" id="1907935at2759"/>
<feature type="region of interest" description="Disordered" evidence="1">
    <location>
        <begin position="660"/>
        <end position="704"/>
    </location>
</feature>
<feature type="region of interest" description="Disordered" evidence="1">
    <location>
        <begin position="533"/>
        <end position="573"/>
    </location>
</feature>
<name>A0A438E802_VITVI</name>